<dbReference type="AlphaFoldDB" id="A0A4S8J4S9"/>
<keyword evidence="1" id="KW-0812">Transmembrane</keyword>
<evidence type="ECO:0000313" key="2">
    <source>
        <dbReference type="EMBL" id="THU56431.1"/>
    </source>
</evidence>
<keyword evidence="3" id="KW-1185">Reference proteome</keyword>
<sequence length="225" mass="25422">MFHVMPPTGFNTDTFGQRFSTIAWQRYMCKLYILFNLGFSEPSFVLTLVFLLCASLQKRESDTSVMSSFTVFQYSLCKLLWILLDQVPFHVALITYLCLVYWNVCIVVSDQQKVAPKAPLAGILCIKFCTVIVVLILVYFSVADLMALRAVEEREMQEMPCDDYYYDTASLVANYSHRDARRSSDVSTIRESISFHTMIEENISGSVGCDETSLSCHGALCVGSP</sequence>
<dbReference type="PANTHER" id="PTHR34116">
    <property type="entry name" value="PLASMINOGEN ACTIVATOR INHIBITOR"/>
    <property type="match status" value="1"/>
</dbReference>
<accession>A0A4S8J4S9</accession>
<feature type="transmembrane region" description="Helical" evidence="1">
    <location>
        <begin position="120"/>
        <end position="142"/>
    </location>
</feature>
<evidence type="ECO:0000256" key="1">
    <source>
        <dbReference type="SAM" id="Phobius"/>
    </source>
</evidence>
<keyword evidence="1" id="KW-1133">Transmembrane helix</keyword>
<evidence type="ECO:0000313" key="3">
    <source>
        <dbReference type="Proteomes" id="UP000317650"/>
    </source>
</evidence>
<organism evidence="2 3">
    <name type="scientific">Musa balbisiana</name>
    <name type="common">Banana</name>
    <dbReference type="NCBI Taxonomy" id="52838"/>
    <lineage>
        <taxon>Eukaryota</taxon>
        <taxon>Viridiplantae</taxon>
        <taxon>Streptophyta</taxon>
        <taxon>Embryophyta</taxon>
        <taxon>Tracheophyta</taxon>
        <taxon>Spermatophyta</taxon>
        <taxon>Magnoliopsida</taxon>
        <taxon>Liliopsida</taxon>
        <taxon>Zingiberales</taxon>
        <taxon>Musaceae</taxon>
        <taxon>Musa</taxon>
    </lineage>
</organism>
<reference evidence="2 3" key="1">
    <citation type="journal article" date="2019" name="Nat. Plants">
        <title>Genome sequencing of Musa balbisiana reveals subgenome evolution and function divergence in polyploid bananas.</title>
        <authorList>
            <person name="Yao X."/>
        </authorList>
    </citation>
    <scope>NUCLEOTIDE SEQUENCE [LARGE SCALE GENOMIC DNA]</scope>
    <source>
        <strain evidence="3">cv. DH-PKW</strain>
        <tissue evidence="2">Leaves</tissue>
    </source>
</reference>
<comment type="caution">
    <text evidence="2">The sequence shown here is derived from an EMBL/GenBank/DDBJ whole genome shotgun (WGS) entry which is preliminary data.</text>
</comment>
<feature type="transmembrane region" description="Helical" evidence="1">
    <location>
        <begin position="31"/>
        <end position="53"/>
    </location>
</feature>
<name>A0A4S8J4S9_MUSBA</name>
<proteinExistence type="predicted"/>
<dbReference type="PANTHER" id="PTHR34116:SF2">
    <property type="entry name" value="THH1_TOM1_TOM3 DOMAIN-CONTAINING PROTEIN"/>
    <property type="match status" value="1"/>
</dbReference>
<feature type="transmembrane region" description="Helical" evidence="1">
    <location>
        <begin position="65"/>
        <end position="83"/>
    </location>
</feature>
<feature type="transmembrane region" description="Helical" evidence="1">
    <location>
        <begin position="89"/>
        <end position="108"/>
    </location>
</feature>
<dbReference type="Proteomes" id="UP000317650">
    <property type="component" value="Chromosome 11"/>
</dbReference>
<gene>
    <name evidence="2" type="ORF">C4D60_Mb11t17180</name>
</gene>
<keyword evidence="1" id="KW-0472">Membrane</keyword>
<dbReference type="EMBL" id="PYDT01000007">
    <property type="protein sequence ID" value="THU56431.1"/>
    <property type="molecule type" value="Genomic_DNA"/>
</dbReference>
<protein>
    <submittedName>
        <fullName evidence="2">Uncharacterized protein</fullName>
    </submittedName>
</protein>